<dbReference type="GO" id="GO:0046872">
    <property type="term" value="F:metal ion binding"/>
    <property type="evidence" value="ECO:0007669"/>
    <property type="project" value="UniProtKB-KW"/>
</dbReference>
<reference evidence="7" key="1">
    <citation type="journal article" date="1997" name="Biochim. Biophys. Acta">
        <title>Molecular cloning of a peroxidase mRNA specifically expressed in the ink gland of Sepia officinalis.</title>
        <authorList>
            <person name="Gesualdo I."/>
            <person name="Aniello F."/>
            <person name="Branno M."/>
            <person name="Palumbo A."/>
        </authorList>
    </citation>
    <scope>NUCLEOTIDE SEQUENCE</scope>
</reference>
<dbReference type="PROSITE" id="PS50092">
    <property type="entry name" value="TSP1"/>
    <property type="match status" value="1"/>
</dbReference>
<organism evidence="7">
    <name type="scientific">Sepia officinalis</name>
    <name type="common">Common cuttlefish</name>
    <dbReference type="NCBI Taxonomy" id="6610"/>
    <lineage>
        <taxon>Eukaryota</taxon>
        <taxon>Metazoa</taxon>
        <taxon>Spiralia</taxon>
        <taxon>Lophotrochozoa</taxon>
        <taxon>Mollusca</taxon>
        <taxon>Cephalopoda</taxon>
        <taxon>Coleoidea</taxon>
        <taxon>Decapodiformes</taxon>
        <taxon>Sepiida</taxon>
        <taxon>Sepiina</taxon>
        <taxon>Sepiidae</taxon>
        <taxon>Sepia</taxon>
    </lineage>
</organism>
<dbReference type="GO" id="GO:0006979">
    <property type="term" value="P:response to oxidative stress"/>
    <property type="evidence" value="ECO:0007669"/>
    <property type="project" value="InterPro"/>
</dbReference>
<keyword evidence="4" id="KW-0325">Glycoprotein</keyword>
<evidence type="ECO:0000256" key="6">
    <source>
        <dbReference type="SAM" id="SignalP"/>
    </source>
</evidence>
<name>O18504_SEPOF</name>
<feature type="signal peptide" evidence="6">
    <location>
        <begin position="1"/>
        <end position="16"/>
    </location>
</feature>
<keyword evidence="3 6" id="KW-0732">Signal</keyword>
<keyword evidence="5" id="KW-0479">Metal-binding</keyword>
<evidence type="ECO:0000256" key="4">
    <source>
        <dbReference type="ARBA" id="ARBA00023180"/>
    </source>
</evidence>
<keyword evidence="2" id="KW-0964">Secreted</keyword>
<dbReference type="InterPro" id="IPR019791">
    <property type="entry name" value="Haem_peroxidase_animal"/>
</dbReference>
<feature type="binding site" description="axial binding residue" evidence="5">
    <location>
        <position position="645"/>
    </location>
    <ligand>
        <name>heme b</name>
        <dbReference type="ChEBI" id="CHEBI:60344"/>
    </ligand>
    <ligandPart>
        <name>Fe</name>
        <dbReference type="ChEBI" id="CHEBI:18248"/>
    </ligandPart>
</feature>
<keyword evidence="5" id="KW-0349">Heme</keyword>
<dbReference type="SUPFAM" id="SSF48113">
    <property type="entry name" value="Heme-dependent peroxidases"/>
    <property type="match status" value="1"/>
</dbReference>
<dbReference type="InterPro" id="IPR010255">
    <property type="entry name" value="Haem_peroxidase_sf"/>
</dbReference>
<dbReference type="GO" id="GO:0020037">
    <property type="term" value="F:heme binding"/>
    <property type="evidence" value="ECO:0007669"/>
    <property type="project" value="InterPro"/>
</dbReference>
<dbReference type="SUPFAM" id="SSF82895">
    <property type="entry name" value="TSP-1 type 1 repeat"/>
    <property type="match status" value="1"/>
</dbReference>
<evidence type="ECO:0000256" key="5">
    <source>
        <dbReference type="PIRSR" id="PIRSR619791-2"/>
    </source>
</evidence>
<sequence>MRLSSILFLAVLPCFAICLTPISDELCQNAYQTASRKIRFGRDFGGLRAERGGRGVGQRGGFRGTSDVAGVAGAAGTAGAADAAGPLELLELDGTVDATGIAAVVGAARAAAGVAGNAAAAAAAAARAAGATDTAVAAAAAAANAAAAAVAAGADAATIAEAAAAAAIAAAAEADIEAVTNATAAAVIAADARGADADVIAQVVAAAAAAAVNASTAGADDLAIAEAAAVAAAAAIETAIVTANATAAAALVNAEAAETLVNADLIIAQTGLIFAETPRLIQDMLNQGLIDAENLVTAIQPPLELIAECPFAAALTCDAASPYRTADGSCNNLQFPYFGRSNTPYERYLPASYADGIDLPRTVGVLGGELPGARVISTTYHGLSTADDRHTELTHLTTLFGVFFNHDLQDYTSMPTSGGDFLEPIDCCNSDNTAICFPIAIPADDPYFGQYGRTCMRFVRSLSCPPLTCTLGPREQLNTATGYVDASQVYGSDIDRQLQLRAMTGGLMRTTPTDDLDLMPQDNTTFCRASEGNLCFIGGDGRVNVQPMMMSLHHLFVREHNRLAKILSAAHPDWTDEVVFQETRKLVIAEMQHVTYNEYLPVILGPTLMGTYNLNVLTQGYTTYIDNINPAIRNGFASAGIIYSHSGLRSAATIGDTQNPLSSLFYNADVFYSGVDAPTLVFQGLTTDMAQRVDRLMTDELTNKLVETAPGNGWDLAALDVQAGRDNGLPTYNTWRQWCGLTVSENFATLPDHTEADITILQTLYASVEDIDVWTGGVSEIPVEGGSVGPLFACISGRQFQALKMGDRFWYENAGENQLPIDALNAIRNVTMSRLICDNTNIQQIQGNAFIAASDANPIVDCSSLGSAEQCSMARSFGVWGDWSDCINNQRVRTRQCVAPPTGDCSCDGVPAETQIGECNIFVPAN</sequence>
<dbReference type="GO" id="GO:0004601">
    <property type="term" value="F:peroxidase activity"/>
    <property type="evidence" value="ECO:0007669"/>
    <property type="project" value="UniProtKB-KW"/>
</dbReference>
<dbReference type="PROSITE" id="PS50292">
    <property type="entry name" value="PEROXIDASE_3"/>
    <property type="match status" value="1"/>
</dbReference>
<dbReference type="PeroxiBase" id="4149">
    <property type="entry name" value="SoffPxt01"/>
</dbReference>
<dbReference type="Pfam" id="PF03098">
    <property type="entry name" value="An_peroxidase"/>
    <property type="match status" value="1"/>
</dbReference>
<keyword evidence="7" id="KW-0575">Peroxidase</keyword>
<dbReference type="InterPro" id="IPR037120">
    <property type="entry name" value="Haem_peroxidase_sf_animal"/>
</dbReference>
<keyword evidence="7" id="KW-0560">Oxidoreductase</keyword>
<dbReference type="PANTHER" id="PTHR11475">
    <property type="entry name" value="OXIDASE/PEROXIDASE"/>
    <property type="match status" value="1"/>
</dbReference>
<feature type="chain" id="PRO_5004158110" evidence="6">
    <location>
        <begin position="17"/>
        <end position="926"/>
    </location>
</feature>
<protein>
    <submittedName>
        <fullName evidence="7">Melanogenic peroxidase</fullName>
    </submittedName>
</protein>
<accession>O18504</accession>
<keyword evidence="5" id="KW-0408">Iron</keyword>
<dbReference type="InterPro" id="IPR036383">
    <property type="entry name" value="TSP1_rpt_sf"/>
</dbReference>
<dbReference type="AlphaFoldDB" id="O18504"/>
<dbReference type="CDD" id="cd09823">
    <property type="entry name" value="peroxinectin_like"/>
    <property type="match status" value="1"/>
</dbReference>
<dbReference type="EMBL" id="Y11592">
    <property type="protein sequence ID" value="CAA72331.1"/>
    <property type="molecule type" value="mRNA"/>
</dbReference>
<dbReference type="PANTHER" id="PTHR11475:SF4">
    <property type="entry name" value="CHORION PEROXIDASE"/>
    <property type="match status" value="1"/>
</dbReference>
<dbReference type="InterPro" id="IPR000884">
    <property type="entry name" value="TSP1_rpt"/>
</dbReference>
<evidence type="ECO:0000256" key="1">
    <source>
        <dbReference type="ARBA" id="ARBA00004613"/>
    </source>
</evidence>
<dbReference type="FunFam" id="1.10.640.10:FF:000003">
    <property type="entry name" value="chorion peroxidase"/>
    <property type="match status" value="1"/>
</dbReference>
<evidence type="ECO:0000313" key="7">
    <source>
        <dbReference type="EMBL" id="CAA72331.1"/>
    </source>
</evidence>
<evidence type="ECO:0000256" key="3">
    <source>
        <dbReference type="ARBA" id="ARBA00022729"/>
    </source>
</evidence>
<dbReference type="Gene3D" id="1.10.640.10">
    <property type="entry name" value="Haem peroxidase domain superfamily, animal type"/>
    <property type="match status" value="1"/>
</dbReference>
<proteinExistence type="evidence at transcript level"/>
<evidence type="ECO:0000256" key="2">
    <source>
        <dbReference type="ARBA" id="ARBA00022525"/>
    </source>
</evidence>
<comment type="subcellular location">
    <subcellularLocation>
        <location evidence="1">Secreted</location>
    </subcellularLocation>
</comment>
<dbReference type="GO" id="GO:0005576">
    <property type="term" value="C:extracellular region"/>
    <property type="evidence" value="ECO:0007669"/>
    <property type="project" value="UniProtKB-SubCell"/>
</dbReference>
<dbReference type="PRINTS" id="PR00457">
    <property type="entry name" value="ANPEROXIDASE"/>
</dbReference>